<evidence type="ECO:0000256" key="5">
    <source>
        <dbReference type="ARBA" id="ARBA00022741"/>
    </source>
</evidence>
<evidence type="ECO:0000256" key="12">
    <source>
        <dbReference type="ARBA" id="ARBA00023157"/>
    </source>
</evidence>
<evidence type="ECO:0000313" key="18">
    <source>
        <dbReference type="EMBL" id="AFP00633.1"/>
    </source>
</evidence>
<comment type="cofactor">
    <cofactor evidence="1">
        <name>Mg(2+)</name>
        <dbReference type="ChEBI" id="CHEBI:18420"/>
    </cofactor>
</comment>
<keyword evidence="13" id="KW-0325">Glycoprotein</keyword>
<evidence type="ECO:0000256" key="10">
    <source>
        <dbReference type="ARBA" id="ARBA00022989"/>
    </source>
</evidence>
<evidence type="ECO:0000256" key="7">
    <source>
        <dbReference type="ARBA" id="ARBA00022837"/>
    </source>
</evidence>
<feature type="chain" id="PRO_5004777974" evidence="17">
    <location>
        <begin position="29"/>
        <end position="496"/>
    </location>
</feature>
<evidence type="ECO:0000256" key="8">
    <source>
        <dbReference type="ARBA" id="ARBA00022840"/>
    </source>
</evidence>
<name>V9KQP8_CALMI</name>
<evidence type="ECO:0000256" key="2">
    <source>
        <dbReference type="ARBA" id="ARBA00004141"/>
    </source>
</evidence>
<keyword evidence="8 15" id="KW-0067">ATP-binding</keyword>
<keyword evidence="12" id="KW-1015">Disulfide bond</keyword>
<keyword evidence="10 16" id="KW-1133">Transmembrane helix</keyword>
<evidence type="ECO:0000256" key="4">
    <source>
        <dbReference type="ARBA" id="ARBA00022692"/>
    </source>
</evidence>
<reference evidence="18" key="1">
    <citation type="journal article" date="2014" name="Nature">
        <title>Elephant shark genome provides unique insights into gnathostome evolution.</title>
        <authorList>
            <consortium name="International Elephant Shark Genome Sequencing Consortium"/>
            <person name="Venkatesh B."/>
            <person name="Lee A.P."/>
            <person name="Ravi V."/>
            <person name="Maurya A.K."/>
            <person name="Lian M.M."/>
            <person name="Swann J.B."/>
            <person name="Ohta Y."/>
            <person name="Flajnik M.F."/>
            <person name="Sutoh Y."/>
            <person name="Kasahara M."/>
            <person name="Hoon S."/>
            <person name="Gangu V."/>
            <person name="Roy S.W."/>
            <person name="Irimia M."/>
            <person name="Korzh V."/>
            <person name="Kondrychyn I."/>
            <person name="Lim Z.W."/>
            <person name="Tay B.H."/>
            <person name="Tohari S."/>
            <person name="Kong K.W."/>
            <person name="Ho S."/>
            <person name="Lorente-Galdos B."/>
            <person name="Quilez J."/>
            <person name="Marques-Bonet T."/>
            <person name="Raney B.J."/>
            <person name="Ingham P.W."/>
            <person name="Tay A."/>
            <person name="Hillier L.W."/>
            <person name="Minx P."/>
            <person name="Boehm T."/>
            <person name="Wilson R.K."/>
            <person name="Brenner S."/>
            <person name="Warren W.C."/>
        </authorList>
    </citation>
    <scope>NUCLEOTIDE SEQUENCE</scope>
    <source>
        <tissue evidence="18">Intestine</tissue>
    </source>
</reference>
<keyword evidence="5 15" id="KW-0547">Nucleotide-binding</keyword>
<dbReference type="Pfam" id="PF01150">
    <property type="entry name" value="GDA1_CD39"/>
    <property type="match status" value="1"/>
</dbReference>
<dbReference type="AlphaFoldDB" id="V9KQP8"/>
<dbReference type="GO" id="GO:0004382">
    <property type="term" value="F:GDP phosphatase activity"/>
    <property type="evidence" value="ECO:0007669"/>
    <property type="project" value="TreeGrafter"/>
</dbReference>
<keyword evidence="11 16" id="KW-0472">Membrane</keyword>
<dbReference type="Gene3D" id="3.30.420.40">
    <property type="match status" value="1"/>
</dbReference>
<evidence type="ECO:0000256" key="17">
    <source>
        <dbReference type="SAM" id="SignalP"/>
    </source>
</evidence>
<feature type="active site" description="Proton acceptor" evidence="14">
    <location>
        <position position="161"/>
    </location>
</feature>
<keyword evidence="7" id="KW-0106">Calcium</keyword>
<sequence>MARGCGTKLLTTVFLLAMVGLFVQLQLGGTGDNFQYGIVLDAGSTHTSLFVYKWPSGKENNTGVVGQMFSCTVKGPGISAYVNDTAAAGESLRSCMDSAVAQLPGKKCKSTPVYLGATAGMRLLRKQNPSVSDAILRAVSSVLHSYPLSFRGARILSGQEEGAFSWTTANYLLSNFITYDWFGHWLRPVSAVTVGALDLGGASTQISFVPAETIEVPGDAVRFRLYGYNYTVYTHSYLCYGKDQALKQLLAQLVKDNPKVTSLDNPCYPRGYRVNVTMGGIFGSPCTEQGRPGGSSPGHSLLFVGTGQPHSCQENVQRIFNLTFCSHSHCSFNGVYQPDLTGNFLAFSAFYYTMKFLNLTDPSQKYSADQVNETIWKFCSLSWEETRTLDPTQQEDTLANYCSVANYIYTLLTKGYKFNETSWTNVAFQKQAGETQLGWALGYMLNLTNTMPAEISSSSFSLQIAIISILSTIAILSFVACLCIQLQIRDNGYMPL</sequence>
<comment type="similarity">
    <text evidence="3">Belongs to the GDA1/CD39 NTPase family.</text>
</comment>
<dbReference type="GO" id="GO:0009134">
    <property type="term" value="P:nucleoside diphosphate catabolic process"/>
    <property type="evidence" value="ECO:0007669"/>
    <property type="project" value="TreeGrafter"/>
</dbReference>
<comment type="subcellular location">
    <subcellularLocation>
        <location evidence="2">Membrane</location>
        <topology evidence="2">Multi-pass membrane protein</topology>
    </subcellularLocation>
</comment>
<evidence type="ECO:0000256" key="6">
    <source>
        <dbReference type="ARBA" id="ARBA00022801"/>
    </source>
</evidence>
<dbReference type="GO" id="GO:0017111">
    <property type="term" value="F:ribonucleoside triphosphate phosphatase activity"/>
    <property type="evidence" value="ECO:0007669"/>
    <property type="project" value="TreeGrafter"/>
</dbReference>
<keyword evidence="6 18" id="KW-0378">Hydrolase</keyword>
<dbReference type="GO" id="GO:0005886">
    <property type="term" value="C:plasma membrane"/>
    <property type="evidence" value="ECO:0007669"/>
    <property type="project" value="TreeGrafter"/>
</dbReference>
<dbReference type="GO" id="GO:0045134">
    <property type="term" value="F:UDP phosphatase activity"/>
    <property type="evidence" value="ECO:0007669"/>
    <property type="project" value="TreeGrafter"/>
</dbReference>
<dbReference type="FunFam" id="3.30.420.150:FF:000002">
    <property type="entry name" value="Ectonucleoside triphosphate diphosphohydrolase 1"/>
    <property type="match status" value="1"/>
</dbReference>
<accession>V9KQP8</accession>
<organism evidence="18">
    <name type="scientific">Callorhinchus milii</name>
    <name type="common">Ghost shark</name>
    <dbReference type="NCBI Taxonomy" id="7868"/>
    <lineage>
        <taxon>Eukaryota</taxon>
        <taxon>Metazoa</taxon>
        <taxon>Chordata</taxon>
        <taxon>Craniata</taxon>
        <taxon>Vertebrata</taxon>
        <taxon>Chondrichthyes</taxon>
        <taxon>Holocephali</taxon>
        <taxon>Chimaeriformes</taxon>
        <taxon>Callorhinchidae</taxon>
        <taxon>Callorhinchus</taxon>
    </lineage>
</organism>
<feature type="binding site" evidence="15">
    <location>
        <begin position="201"/>
        <end position="205"/>
    </location>
    <ligand>
        <name>ATP</name>
        <dbReference type="ChEBI" id="CHEBI:30616"/>
    </ligand>
</feature>
<proteinExistence type="evidence at transcript level"/>
<dbReference type="Gene3D" id="3.30.420.150">
    <property type="entry name" value="Exopolyphosphatase. Domain 2"/>
    <property type="match status" value="1"/>
</dbReference>
<keyword evidence="17" id="KW-0732">Signal</keyword>
<evidence type="ECO:0000256" key="14">
    <source>
        <dbReference type="PIRSR" id="PIRSR600407-1"/>
    </source>
</evidence>
<keyword evidence="9" id="KW-0460">Magnesium</keyword>
<evidence type="ECO:0000256" key="1">
    <source>
        <dbReference type="ARBA" id="ARBA00001946"/>
    </source>
</evidence>
<feature type="signal peptide" evidence="17">
    <location>
        <begin position="1"/>
        <end position="28"/>
    </location>
</feature>
<dbReference type="EMBL" id="JW868115">
    <property type="protein sequence ID" value="AFP00633.1"/>
    <property type="molecule type" value="mRNA"/>
</dbReference>
<evidence type="ECO:0000256" key="11">
    <source>
        <dbReference type="ARBA" id="ARBA00023136"/>
    </source>
</evidence>
<feature type="transmembrane region" description="Helical" evidence="16">
    <location>
        <begin position="460"/>
        <end position="484"/>
    </location>
</feature>
<protein>
    <submittedName>
        <fullName evidence="18">Ectonucleoside triphosphate diphosphohydrolase 2</fullName>
    </submittedName>
</protein>
<evidence type="ECO:0000256" key="3">
    <source>
        <dbReference type="ARBA" id="ARBA00009283"/>
    </source>
</evidence>
<dbReference type="InterPro" id="IPR000407">
    <property type="entry name" value="GDA1_CD39_NTPase"/>
</dbReference>
<dbReference type="FunFam" id="3.30.420.40:FF:000068">
    <property type="entry name" value="Ectonucleoside triphosphate diphosphohydrolase 1"/>
    <property type="match status" value="1"/>
</dbReference>
<evidence type="ECO:0000256" key="13">
    <source>
        <dbReference type="ARBA" id="ARBA00023180"/>
    </source>
</evidence>
<dbReference type="PANTHER" id="PTHR11782">
    <property type="entry name" value="ADENOSINE/GUANOSINE DIPHOSPHATASE"/>
    <property type="match status" value="1"/>
</dbReference>
<evidence type="ECO:0000256" key="16">
    <source>
        <dbReference type="SAM" id="Phobius"/>
    </source>
</evidence>
<dbReference type="GO" id="GO:0005524">
    <property type="term" value="F:ATP binding"/>
    <property type="evidence" value="ECO:0007669"/>
    <property type="project" value="UniProtKB-KW"/>
</dbReference>
<keyword evidence="4 16" id="KW-0812">Transmembrane</keyword>
<evidence type="ECO:0000256" key="9">
    <source>
        <dbReference type="ARBA" id="ARBA00022842"/>
    </source>
</evidence>
<evidence type="ECO:0000256" key="15">
    <source>
        <dbReference type="PIRSR" id="PIRSR600407-2"/>
    </source>
</evidence>
<dbReference type="PANTHER" id="PTHR11782:SF83">
    <property type="entry name" value="GUANOSINE-DIPHOSPHATASE"/>
    <property type="match status" value="1"/>
</dbReference>